<accession>A0A5M9JYB5</accession>
<dbReference type="AlphaFoldDB" id="A0A5M9JYB5"/>
<reference evidence="1 2" key="1">
    <citation type="submission" date="2019-06" db="EMBL/GenBank/DDBJ databases">
        <title>Genome Sequence of the Brown Rot Fungal Pathogen Monilinia fructicola.</title>
        <authorList>
            <person name="De Miccolis Angelini R.M."/>
            <person name="Landi L."/>
            <person name="Abate D."/>
            <person name="Pollastro S."/>
            <person name="Romanazzi G."/>
            <person name="Faretra F."/>
        </authorList>
    </citation>
    <scope>NUCLEOTIDE SEQUENCE [LARGE SCALE GENOMIC DNA]</scope>
    <source>
        <strain evidence="1 2">Mfrc123</strain>
    </source>
</reference>
<evidence type="ECO:0000313" key="2">
    <source>
        <dbReference type="Proteomes" id="UP000322873"/>
    </source>
</evidence>
<dbReference type="PANTHER" id="PTHR36987">
    <property type="entry name" value="NADH DEHYDROGENASE [UBIQUINONE] 1 BETA SUBCOMPLEX SUBUNIT 2-LIKE"/>
    <property type="match status" value="1"/>
</dbReference>
<dbReference type="PANTHER" id="PTHR36987:SF1">
    <property type="entry name" value="NADH DEHYDROGENASE [UBIQUINONE] 1 BETA SUBCOMPLEX SUBUNIT 2"/>
    <property type="match status" value="1"/>
</dbReference>
<dbReference type="GO" id="GO:0005743">
    <property type="term" value="C:mitochondrial inner membrane"/>
    <property type="evidence" value="ECO:0007669"/>
    <property type="project" value="InterPro"/>
</dbReference>
<dbReference type="GO" id="GO:0045271">
    <property type="term" value="C:respiratory chain complex I"/>
    <property type="evidence" value="ECO:0007669"/>
    <property type="project" value="InterPro"/>
</dbReference>
<comment type="caution">
    <text evidence="1">The sequence shown here is derived from an EMBL/GenBank/DDBJ whole genome shotgun (WGS) entry which is preliminary data.</text>
</comment>
<dbReference type="VEuPathDB" id="FungiDB:MFRU_003g00240"/>
<dbReference type="InterPro" id="IPR044980">
    <property type="entry name" value="NDUFB2_plant/fungi"/>
</dbReference>
<organism evidence="1 2">
    <name type="scientific">Monilinia fructicola</name>
    <name type="common">Brown rot fungus</name>
    <name type="synonym">Ciboria fructicola</name>
    <dbReference type="NCBI Taxonomy" id="38448"/>
    <lineage>
        <taxon>Eukaryota</taxon>
        <taxon>Fungi</taxon>
        <taxon>Dikarya</taxon>
        <taxon>Ascomycota</taxon>
        <taxon>Pezizomycotina</taxon>
        <taxon>Leotiomycetes</taxon>
        <taxon>Helotiales</taxon>
        <taxon>Sclerotiniaceae</taxon>
        <taxon>Monilinia</taxon>
    </lineage>
</organism>
<sequence>MPLVAGGAGREGDAILAEGVEPKRGSYFSANISSIGLCSTSLRRFPSLKVDVFCQITFDWNDRGWETKLRFQGSWCEIKRNFNSIVAFLSKMLQYKVVENRMAPLRKFIAHNTESEFYHKGSNTGYRDDNTSQQSLVMAQPPPGPGGLYRAPPLYRFAGTALGASMWFFLMYRAKKDGPVLVERQSESIDLLRRLEHWRDTIRDRIWNHNANSGSRTVHTKGNIIGHWS</sequence>
<evidence type="ECO:0000313" key="1">
    <source>
        <dbReference type="EMBL" id="KAA8572886.1"/>
    </source>
</evidence>
<name>A0A5M9JYB5_MONFR</name>
<dbReference type="EMBL" id="VICG01000004">
    <property type="protein sequence ID" value="KAA8572886.1"/>
    <property type="molecule type" value="Genomic_DNA"/>
</dbReference>
<proteinExistence type="predicted"/>
<keyword evidence="2" id="KW-1185">Reference proteome</keyword>
<gene>
    <name evidence="1" type="ORF">EYC84_003451</name>
</gene>
<dbReference type="Proteomes" id="UP000322873">
    <property type="component" value="Unassembled WGS sequence"/>
</dbReference>
<protein>
    <submittedName>
        <fullName evidence="1">Uncharacterized protein</fullName>
    </submittedName>
</protein>